<evidence type="ECO:0000313" key="1">
    <source>
        <dbReference type="EMBL" id="ORZ27496.1"/>
    </source>
</evidence>
<dbReference type="GeneID" id="33562192"/>
<feature type="non-terminal residue" evidence="1">
    <location>
        <position position="1"/>
    </location>
</feature>
<accession>A0A1Y2GYZ7</accession>
<dbReference type="InterPro" id="IPR019487">
    <property type="entry name" value="RAM_signalling_pathway_SOG2"/>
</dbReference>
<comment type="caution">
    <text evidence="1">The sequence shown here is derived from an EMBL/GenBank/DDBJ whole genome shotgun (WGS) entry which is preliminary data.</text>
</comment>
<dbReference type="OrthoDB" id="1394818at2759"/>
<evidence type="ECO:0000313" key="2">
    <source>
        <dbReference type="Proteomes" id="UP000193648"/>
    </source>
</evidence>
<dbReference type="RefSeq" id="XP_021885223.1">
    <property type="nucleotide sequence ID" value="XM_022020348.1"/>
</dbReference>
<dbReference type="Pfam" id="PF10428">
    <property type="entry name" value="SOG2"/>
    <property type="match status" value="1"/>
</dbReference>
<proteinExistence type="predicted"/>
<feature type="non-terminal residue" evidence="1">
    <location>
        <position position="155"/>
    </location>
</feature>
<reference evidence="1 2" key="1">
    <citation type="submission" date="2016-07" db="EMBL/GenBank/DDBJ databases">
        <title>Pervasive Adenine N6-methylation of Active Genes in Fungi.</title>
        <authorList>
            <consortium name="DOE Joint Genome Institute"/>
            <person name="Mondo S.J."/>
            <person name="Dannebaum R.O."/>
            <person name="Kuo R.C."/>
            <person name="Labutti K."/>
            <person name="Haridas S."/>
            <person name="Kuo A."/>
            <person name="Salamov A."/>
            <person name="Ahrendt S.R."/>
            <person name="Lipzen A."/>
            <person name="Sullivan W."/>
            <person name="Andreopoulos W.B."/>
            <person name="Clum A."/>
            <person name="Lindquist E."/>
            <person name="Daum C."/>
            <person name="Ramamoorthy G.K."/>
            <person name="Gryganskyi A."/>
            <person name="Culley D."/>
            <person name="Magnuson J.K."/>
            <person name="James T.Y."/>
            <person name="O'Malley M.A."/>
            <person name="Stajich J.E."/>
            <person name="Spatafora J.W."/>
            <person name="Visel A."/>
            <person name="Grigoriev I.V."/>
        </authorList>
    </citation>
    <scope>NUCLEOTIDE SEQUENCE [LARGE SCALE GENOMIC DNA]</scope>
    <source>
        <strain evidence="1 2">NRRL 3116</strain>
    </source>
</reference>
<name>A0A1Y2GYZ7_9FUNG</name>
<dbReference type="AlphaFoldDB" id="A0A1Y2GYZ7"/>
<dbReference type="EMBL" id="MCFF01000004">
    <property type="protein sequence ID" value="ORZ27496.1"/>
    <property type="molecule type" value="Genomic_DNA"/>
</dbReference>
<dbReference type="InParanoid" id="A0A1Y2GYZ7"/>
<dbReference type="Proteomes" id="UP000193648">
    <property type="component" value="Unassembled WGS sequence"/>
</dbReference>
<protein>
    <submittedName>
        <fullName evidence="1">RAM signaling pathway</fullName>
    </submittedName>
</protein>
<keyword evidence="2" id="KW-1185">Reference proteome</keyword>
<sequence length="155" mass="17601">YFQRLASYPQPSQPLSNERLRLVEAARGILFALSQIYKAVKQVVGCFTDEKFSLMFTRLLQGASSAMAQLIQSLDRFDSMAQVDVPDQTICAEVMRCCESNVVAFRRLVHMIQIQLRNIGIMADIRLVRNLVLVLHGALTEIRVAWDSLFPLLQN</sequence>
<gene>
    <name evidence="1" type="ORF">BCR41DRAFT_290810</name>
</gene>
<dbReference type="STRING" id="64571.A0A1Y2GYZ7"/>
<organism evidence="1 2">
    <name type="scientific">Lobosporangium transversale</name>
    <dbReference type="NCBI Taxonomy" id="64571"/>
    <lineage>
        <taxon>Eukaryota</taxon>
        <taxon>Fungi</taxon>
        <taxon>Fungi incertae sedis</taxon>
        <taxon>Mucoromycota</taxon>
        <taxon>Mortierellomycotina</taxon>
        <taxon>Mortierellomycetes</taxon>
        <taxon>Mortierellales</taxon>
        <taxon>Mortierellaceae</taxon>
        <taxon>Lobosporangium</taxon>
    </lineage>
</organism>